<keyword evidence="5" id="KW-1185">Reference proteome</keyword>
<dbReference type="EMBL" id="BMJQ01000010">
    <property type="protein sequence ID" value="GGF28288.1"/>
    <property type="molecule type" value="Genomic_DNA"/>
</dbReference>
<evidence type="ECO:0000313" key="5">
    <source>
        <dbReference type="Proteomes" id="UP000646365"/>
    </source>
</evidence>
<dbReference type="GO" id="GO:0003677">
    <property type="term" value="F:DNA binding"/>
    <property type="evidence" value="ECO:0007669"/>
    <property type="project" value="UniProtKB-UniRule"/>
</dbReference>
<dbReference type="InterPro" id="IPR058852">
    <property type="entry name" value="HTH_77"/>
</dbReference>
<dbReference type="SMART" id="SM00862">
    <property type="entry name" value="Trans_reg_C"/>
    <property type="match status" value="1"/>
</dbReference>
<dbReference type="SUPFAM" id="SSF52540">
    <property type="entry name" value="P-loop containing nucleoside triphosphate hydrolases"/>
    <property type="match status" value="1"/>
</dbReference>
<dbReference type="Gene3D" id="1.10.10.10">
    <property type="entry name" value="Winged helix-like DNA-binding domain superfamily/Winged helix DNA-binding domain"/>
    <property type="match status" value="1"/>
</dbReference>
<dbReference type="PANTHER" id="PTHR47691">
    <property type="entry name" value="REGULATOR-RELATED"/>
    <property type="match status" value="1"/>
</dbReference>
<dbReference type="PRINTS" id="PR00364">
    <property type="entry name" value="DISEASERSIST"/>
</dbReference>
<dbReference type="Gene3D" id="1.25.40.10">
    <property type="entry name" value="Tetratricopeptide repeat domain"/>
    <property type="match status" value="1"/>
</dbReference>
<dbReference type="RefSeq" id="WP_189048628.1">
    <property type="nucleotide sequence ID" value="NZ_BMJQ01000010.1"/>
</dbReference>
<dbReference type="CDD" id="cd00383">
    <property type="entry name" value="trans_reg_C"/>
    <property type="match status" value="1"/>
</dbReference>
<dbReference type="GO" id="GO:0006355">
    <property type="term" value="P:regulation of DNA-templated transcription"/>
    <property type="evidence" value="ECO:0007669"/>
    <property type="project" value="InterPro"/>
</dbReference>
<accession>A0A8J3E4M3</accession>
<dbReference type="InterPro" id="IPR036388">
    <property type="entry name" value="WH-like_DNA-bd_sf"/>
</dbReference>
<gene>
    <name evidence="4" type="primary">TtrR</name>
    <name evidence="4" type="ORF">GCM10011611_37910</name>
</gene>
<dbReference type="PANTHER" id="PTHR47691:SF3">
    <property type="entry name" value="HTH-TYPE TRANSCRIPTIONAL REGULATOR RV0890C-RELATED"/>
    <property type="match status" value="1"/>
</dbReference>
<dbReference type="InterPro" id="IPR027417">
    <property type="entry name" value="P-loop_NTPase"/>
</dbReference>
<reference evidence="4" key="1">
    <citation type="journal article" date="2014" name="Int. J. Syst. Evol. Microbiol.">
        <title>Complete genome sequence of Corynebacterium casei LMG S-19264T (=DSM 44701T), isolated from a smear-ripened cheese.</title>
        <authorList>
            <consortium name="US DOE Joint Genome Institute (JGI-PGF)"/>
            <person name="Walter F."/>
            <person name="Albersmeier A."/>
            <person name="Kalinowski J."/>
            <person name="Ruckert C."/>
        </authorList>
    </citation>
    <scope>NUCLEOTIDE SEQUENCE</scope>
    <source>
        <strain evidence="4">CGMCC 1.15725</strain>
    </source>
</reference>
<dbReference type="AlphaFoldDB" id="A0A8J3E4M3"/>
<dbReference type="Pfam" id="PF25872">
    <property type="entry name" value="HTH_77"/>
    <property type="match status" value="1"/>
</dbReference>
<evidence type="ECO:0000256" key="1">
    <source>
        <dbReference type="ARBA" id="ARBA00023125"/>
    </source>
</evidence>
<name>A0A8J3E4M3_9PROT</name>
<comment type="caution">
    <text evidence="4">The sequence shown here is derived from an EMBL/GenBank/DDBJ whole genome shotgun (WGS) entry which is preliminary data.</text>
</comment>
<dbReference type="SUPFAM" id="SSF48452">
    <property type="entry name" value="TPR-like"/>
    <property type="match status" value="1"/>
</dbReference>
<feature type="domain" description="OmpR/PhoB-type" evidence="3">
    <location>
        <begin position="20"/>
        <end position="115"/>
    </location>
</feature>
<reference evidence="4" key="2">
    <citation type="submission" date="2020-09" db="EMBL/GenBank/DDBJ databases">
        <authorList>
            <person name="Sun Q."/>
            <person name="Zhou Y."/>
        </authorList>
    </citation>
    <scope>NUCLEOTIDE SEQUENCE</scope>
    <source>
        <strain evidence="4">CGMCC 1.15725</strain>
    </source>
</reference>
<dbReference type="Gene3D" id="3.40.50.300">
    <property type="entry name" value="P-loop containing nucleotide triphosphate hydrolases"/>
    <property type="match status" value="1"/>
</dbReference>
<dbReference type="InterPro" id="IPR011990">
    <property type="entry name" value="TPR-like_helical_dom_sf"/>
</dbReference>
<evidence type="ECO:0000313" key="4">
    <source>
        <dbReference type="EMBL" id="GGF28288.1"/>
    </source>
</evidence>
<dbReference type="SUPFAM" id="SSF46894">
    <property type="entry name" value="C-terminal effector domain of the bipartite response regulators"/>
    <property type="match status" value="1"/>
</dbReference>
<dbReference type="InterPro" id="IPR001867">
    <property type="entry name" value="OmpR/PhoB-type_DNA-bd"/>
</dbReference>
<dbReference type="GO" id="GO:0000160">
    <property type="term" value="P:phosphorelay signal transduction system"/>
    <property type="evidence" value="ECO:0007669"/>
    <property type="project" value="InterPro"/>
</dbReference>
<evidence type="ECO:0000259" key="3">
    <source>
        <dbReference type="PROSITE" id="PS51755"/>
    </source>
</evidence>
<feature type="DNA-binding region" description="OmpR/PhoB-type" evidence="2">
    <location>
        <begin position="20"/>
        <end position="115"/>
    </location>
</feature>
<keyword evidence="1 2" id="KW-0238">DNA-binding</keyword>
<dbReference type="Proteomes" id="UP000646365">
    <property type="component" value="Unassembled WGS sequence"/>
</dbReference>
<evidence type="ECO:0000256" key="2">
    <source>
        <dbReference type="PROSITE-ProRule" id="PRU01091"/>
    </source>
</evidence>
<dbReference type="PROSITE" id="PS51755">
    <property type="entry name" value="OMPR_PHOB"/>
    <property type="match status" value="1"/>
</dbReference>
<protein>
    <submittedName>
        <fullName evidence="4">Transcriptional regulator</fullName>
    </submittedName>
</protein>
<dbReference type="InterPro" id="IPR016032">
    <property type="entry name" value="Sig_transdc_resp-reg_C-effctor"/>
</dbReference>
<proteinExistence type="predicted"/>
<sequence>MIPISRTVDGALDGIPLDGKATVVFANCRLLVHARRLFVNGKPAELGDRAVELLIALIEARGQTIGKSEILHRVWPYLPMDEANLRVQMHALRRALGDDRHLIKTVQGRGYRFVADVTILPGEADDTPTAQAHPGPPSSVSVADTNLPLPLGPLIGRTAELVTLSDHVCRRRLVTLVGTGGIGKTRLAVELGLQLSKEFPDGVRLVDLASVTDPAKVPGTTAAALNVPLDDALADNALAPTEAIAAAIGPRRMLLILDNCEHLIEAASTLAATLLGRSPGLSILATSQESLRIPGEQIYRLAPLGLPAADADAREIIGNGMAFGAIELFVERARETDARFVLDSRNAASVVEICRQLDGIPLALEMAAARLPLLGIDGLRAGLGDRLEMLRRNPRAGEARHMTLGAMIEWSHGLLDAAERRVFRRLAIFVDSFSLDAAVAVAGDGASRWEIIEILERLVGKSLLSIEDGAPPRYRLLETLRIYGMARLEESDEREATIARHARHFADLFDQAHEQWETVADAQWVEIYRRELGNVRAALDWATADPAHARLAATIAGPFAIVWYNLGLIAEGRRYAERILATLGRDASPAAARFLRFSNYLWDSSDRRRSLGLLEQSAGLYRQLNDQTDLAPVLATISRLYLRMGRGAEAEAALGEAEALLLATDRGADTRKKSLLGVVTTRSTLAYHRRDFAENARHLARALELAEALGDSVRIANILANMAENEFLGGAVDRAISRGREALALMRSTNRSTHREWALANLAAYLVARGDLGEARTLAEEALGEAQKSGGLIVRLCLQHWALIGAREGRYEAAARLLGFVDHGYREAGERREPTEELIHDALQRALAAAVPPTRLDAWAAEGAQWSEPQAVAFARNRLVQTGRA</sequence>
<organism evidence="4 5">
    <name type="scientific">Aliidongia dinghuensis</name>
    <dbReference type="NCBI Taxonomy" id="1867774"/>
    <lineage>
        <taxon>Bacteria</taxon>
        <taxon>Pseudomonadati</taxon>
        <taxon>Pseudomonadota</taxon>
        <taxon>Alphaproteobacteria</taxon>
        <taxon>Rhodospirillales</taxon>
        <taxon>Dongiaceae</taxon>
        <taxon>Aliidongia</taxon>
    </lineage>
</organism>
<dbReference type="Pfam" id="PF00486">
    <property type="entry name" value="Trans_reg_C"/>
    <property type="match status" value="1"/>
</dbReference>